<comment type="caution">
    <text evidence="2">The sequence shown here is derived from an EMBL/GenBank/DDBJ whole genome shotgun (WGS) entry which is preliminary data.</text>
</comment>
<dbReference type="Pfam" id="PF00501">
    <property type="entry name" value="AMP-binding"/>
    <property type="match status" value="1"/>
</dbReference>
<dbReference type="OrthoDB" id="580775at2"/>
<proteinExistence type="predicted"/>
<dbReference type="PANTHER" id="PTHR43845">
    <property type="entry name" value="BLR5969 PROTEIN"/>
    <property type="match status" value="1"/>
</dbReference>
<gene>
    <name evidence="2" type="ORF">LX64_03617</name>
</gene>
<evidence type="ECO:0000313" key="2">
    <source>
        <dbReference type="EMBL" id="RAJ02597.1"/>
    </source>
</evidence>
<feature type="domain" description="AMP-dependent synthetase/ligase" evidence="1">
    <location>
        <begin position="76"/>
        <end position="288"/>
    </location>
</feature>
<sequence>MYIPDIELQSKQAIKQFQELELQRLLGYLRHFSPFYKEWFYTHNVKVDDIKTIEDLHLVPPVSKEELQQRNWDFLCVDKSRIAEYTTTSGTLGRPVIVPLTEKDQDRLSYNEYISFCCADGTDDDIYQLMLTLDRQFMAGMAYYSGIRKLGAGVLRVGPGVPSLQWENIQRIQPTTIVAVPSFMLKLIAYAKEHNIDINQSSIKKAVCIGENIRNTDFSYNVLGKKITEQWDIKLYSTYASTEMQTAFTECKAGQGGHHHPELLIVELLDEDNNPVPPGAAGEVTITTLGVEAMPLLRYKTGDICQYIEEPCTCGRNTVRLSPVIGRRKQMIKYKGTTLYPPALFDLLTEMEEIKEFVVEVYSNEIGTDEILLHLCPVEISEEMDRKIKSYLQAKLRVIPQVRYATQPELLKMQFPETTRKPIKFHDNRAKI</sequence>
<accession>A0A327QLG7</accession>
<dbReference type="RefSeq" id="WP_111599023.1">
    <property type="nucleotide sequence ID" value="NZ_QLLL01000006.1"/>
</dbReference>
<dbReference type="AlphaFoldDB" id="A0A327QLG7"/>
<dbReference type="PANTHER" id="PTHR43845:SF1">
    <property type="entry name" value="BLR5969 PROTEIN"/>
    <property type="match status" value="1"/>
</dbReference>
<dbReference type="GO" id="GO:0016874">
    <property type="term" value="F:ligase activity"/>
    <property type="evidence" value="ECO:0007669"/>
    <property type="project" value="UniProtKB-KW"/>
</dbReference>
<protein>
    <submittedName>
        <fullName evidence="2">Phenylacetate-CoA ligase</fullName>
    </submittedName>
</protein>
<reference evidence="2 3" key="1">
    <citation type="submission" date="2018-06" db="EMBL/GenBank/DDBJ databases">
        <title>Genomic Encyclopedia of Archaeal and Bacterial Type Strains, Phase II (KMG-II): from individual species to whole genera.</title>
        <authorList>
            <person name="Goeker M."/>
        </authorList>
    </citation>
    <scope>NUCLEOTIDE SEQUENCE [LARGE SCALE GENOMIC DNA]</scope>
    <source>
        <strain evidence="2 3">DSM 23857</strain>
    </source>
</reference>
<organism evidence="2 3">
    <name type="scientific">Chitinophaga skermanii</name>
    <dbReference type="NCBI Taxonomy" id="331697"/>
    <lineage>
        <taxon>Bacteria</taxon>
        <taxon>Pseudomonadati</taxon>
        <taxon>Bacteroidota</taxon>
        <taxon>Chitinophagia</taxon>
        <taxon>Chitinophagales</taxon>
        <taxon>Chitinophagaceae</taxon>
        <taxon>Chitinophaga</taxon>
    </lineage>
</organism>
<dbReference type="InterPro" id="IPR000873">
    <property type="entry name" value="AMP-dep_synth/lig_dom"/>
</dbReference>
<dbReference type="EMBL" id="QLLL01000006">
    <property type="protein sequence ID" value="RAJ02597.1"/>
    <property type="molecule type" value="Genomic_DNA"/>
</dbReference>
<dbReference type="SUPFAM" id="SSF56801">
    <property type="entry name" value="Acetyl-CoA synthetase-like"/>
    <property type="match status" value="1"/>
</dbReference>
<dbReference type="Gene3D" id="3.40.50.12780">
    <property type="entry name" value="N-terminal domain of ligase-like"/>
    <property type="match status" value="1"/>
</dbReference>
<name>A0A327QLG7_9BACT</name>
<dbReference type="Proteomes" id="UP000249547">
    <property type="component" value="Unassembled WGS sequence"/>
</dbReference>
<keyword evidence="3" id="KW-1185">Reference proteome</keyword>
<evidence type="ECO:0000259" key="1">
    <source>
        <dbReference type="Pfam" id="PF00501"/>
    </source>
</evidence>
<evidence type="ECO:0000313" key="3">
    <source>
        <dbReference type="Proteomes" id="UP000249547"/>
    </source>
</evidence>
<dbReference type="InterPro" id="IPR042099">
    <property type="entry name" value="ANL_N_sf"/>
</dbReference>
<keyword evidence="2" id="KW-0436">Ligase</keyword>